<dbReference type="InterPro" id="IPR036388">
    <property type="entry name" value="WH-like_DNA-bd_sf"/>
</dbReference>
<evidence type="ECO:0000259" key="5">
    <source>
        <dbReference type="PROSITE" id="PS50931"/>
    </source>
</evidence>
<dbReference type="CDD" id="cd08481">
    <property type="entry name" value="PBP2_GcdR_like"/>
    <property type="match status" value="1"/>
</dbReference>
<sequence length="303" mass="33263">MNLSRTLIPDLTILQAFEAAARHGNFTKAAVELNLTQSAVSRQVKTLEQQLGVLLFERVRKRVLLSGAGHRLLPAVRRLLTQAEDMVLRARSSADGRTALKLATLPTFGSRWLLPRLPGFLARHPGVAVDIASRAQPFDLKAEDFDLAIHYGQPIWAHATCTYLCSEVILPVASPALAASSGVAVPEDLDGQPLLHLATRPKLWADWSRMTGLGLEHVYRGHRFDQFAMIIEAAVRGMGHALLPLYLIEDEIASGRLEVLFDQPMTTDLGYYVVLPEAKQDNALAQAFLSWLLAQVGQPVVPA</sequence>
<dbReference type="PRINTS" id="PR00039">
    <property type="entry name" value="HTHLYSR"/>
</dbReference>
<reference evidence="6 7" key="1">
    <citation type="submission" date="2018-12" db="EMBL/GenBank/DDBJ databases">
        <title>Mesorhizobium carbonis sp. nov., isolated from coal mine water.</title>
        <authorList>
            <person name="Xin W."/>
            <person name="Xu Z."/>
            <person name="Xiang F."/>
            <person name="Zhang J."/>
            <person name="Xi L."/>
            <person name="Liu J."/>
        </authorList>
    </citation>
    <scope>NUCLEOTIDE SEQUENCE [LARGE SCALE GENOMIC DNA]</scope>
    <source>
        <strain evidence="6 7">B2.3</strain>
    </source>
</reference>
<comment type="similarity">
    <text evidence="1">Belongs to the LysR transcriptional regulatory family.</text>
</comment>
<dbReference type="OrthoDB" id="5526340at2"/>
<dbReference type="GO" id="GO:0006351">
    <property type="term" value="P:DNA-templated transcription"/>
    <property type="evidence" value="ECO:0007669"/>
    <property type="project" value="TreeGrafter"/>
</dbReference>
<evidence type="ECO:0000256" key="4">
    <source>
        <dbReference type="ARBA" id="ARBA00023163"/>
    </source>
</evidence>
<evidence type="ECO:0000256" key="2">
    <source>
        <dbReference type="ARBA" id="ARBA00023015"/>
    </source>
</evidence>
<keyword evidence="2" id="KW-0805">Transcription regulation</keyword>
<keyword evidence="3" id="KW-0238">DNA-binding</keyword>
<evidence type="ECO:0000313" key="6">
    <source>
        <dbReference type="EMBL" id="RST85054.1"/>
    </source>
</evidence>
<dbReference type="AlphaFoldDB" id="A0A3S0A5B6"/>
<accession>A0A3S0A5B6</accession>
<gene>
    <name evidence="6" type="ORF">EJC49_17915</name>
</gene>
<feature type="domain" description="HTH lysR-type" evidence="5">
    <location>
        <begin position="9"/>
        <end position="66"/>
    </location>
</feature>
<dbReference type="InterPro" id="IPR000847">
    <property type="entry name" value="LysR_HTH_N"/>
</dbReference>
<dbReference type="PANTHER" id="PTHR30537">
    <property type="entry name" value="HTH-TYPE TRANSCRIPTIONAL REGULATOR"/>
    <property type="match status" value="1"/>
</dbReference>
<organism evidence="6 7">
    <name type="scientific">Aquibium carbonis</name>
    <dbReference type="NCBI Taxonomy" id="2495581"/>
    <lineage>
        <taxon>Bacteria</taxon>
        <taxon>Pseudomonadati</taxon>
        <taxon>Pseudomonadota</taxon>
        <taxon>Alphaproteobacteria</taxon>
        <taxon>Hyphomicrobiales</taxon>
        <taxon>Phyllobacteriaceae</taxon>
        <taxon>Aquibium</taxon>
    </lineage>
</organism>
<dbReference type="RefSeq" id="WP_126701304.1">
    <property type="nucleotide sequence ID" value="NZ_RWKW01000069.1"/>
</dbReference>
<dbReference type="FunFam" id="3.40.190.10:FF:000017">
    <property type="entry name" value="Glycine cleavage system transcriptional activator"/>
    <property type="match status" value="1"/>
</dbReference>
<keyword evidence="4" id="KW-0804">Transcription</keyword>
<dbReference type="InterPro" id="IPR036390">
    <property type="entry name" value="WH_DNA-bd_sf"/>
</dbReference>
<comment type="caution">
    <text evidence="6">The sequence shown here is derived from an EMBL/GenBank/DDBJ whole genome shotgun (WGS) entry which is preliminary data.</text>
</comment>
<dbReference type="GO" id="GO:0043565">
    <property type="term" value="F:sequence-specific DNA binding"/>
    <property type="evidence" value="ECO:0007669"/>
    <property type="project" value="TreeGrafter"/>
</dbReference>
<proteinExistence type="inferred from homology"/>
<evidence type="ECO:0000256" key="3">
    <source>
        <dbReference type="ARBA" id="ARBA00023125"/>
    </source>
</evidence>
<dbReference type="FunFam" id="1.10.10.10:FF:000001">
    <property type="entry name" value="LysR family transcriptional regulator"/>
    <property type="match status" value="1"/>
</dbReference>
<dbReference type="EMBL" id="RWKW01000069">
    <property type="protein sequence ID" value="RST85054.1"/>
    <property type="molecule type" value="Genomic_DNA"/>
</dbReference>
<dbReference type="InterPro" id="IPR005119">
    <property type="entry name" value="LysR_subst-bd"/>
</dbReference>
<evidence type="ECO:0000256" key="1">
    <source>
        <dbReference type="ARBA" id="ARBA00009437"/>
    </source>
</evidence>
<dbReference type="PANTHER" id="PTHR30537:SF26">
    <property type="entry name" value="GLYCINE CLEAVAGE SYSTEM TRANSCRIPTIONAL ACTIVATOR"/>
    <property type="match status" value="1"/>
</dbReference>
<evidence type="ECO:0000313" key="7">
    <source>
        <dbReference type="Proteomes" id="UP000278398"/>
    </source>
</evidence>
<dbReference type="Pfam" id="PF03466">
    <property type="entry name" value="LysR_substrate"/>
    <property type="match status" value="1"/>
</dbReference>
<keyword evidence="7" id="KW-1185">Reference proteome</keyword>
<dbReference type="SUPFAM" id="SSF53850">
    <property type="entry name" value="Periplasmic binding protein-like II"/>
    <property type="match status" value="1"/>
</dbReference>
<dbReference type="Pfam" id="PF00126">
    <property type="entry name" value="HTH_1"/>
    <property type="match status" value="1"/>
</dbReference>
<protein>
    <submittedName>
        <fullName evidence="6">LysR family transcriptional regulator</fullName>
    </submittedName>
</protein>
<dbReference type="PROSITE" id="PS50931">
    <property type="entry name" value="HTH_LYSR"/>
    <property type="match status" value="1"/>
</dbReference>
<dbReference type="Gene3D" id="1.10.10.10">
    <property type="entry name" value="Winged helix-like DNA-binding domain superfamily/Winged helix DNA-binding domain"/>
    <property type="match status" value="1"/>
</dbReference>
<dbReference type="InterPro" id="IPR058163">
    <property type="entry name" value="LysR-type_TF_proteobact-type"/>
</dbReference>
<name>A0A3S0A5B6_9HYPH</name>
<dbReference type="GO" id="GO:0003700">
    <property type="term" value="F:DNA-binding transcription factor activity"/>
    <property type="evidence" value="ECO:0007669"/>
    <property type="project" value="InterPro"/>
</dbReference>
<dbReference type="Gene3D" id="3.40.190.10">
    <property type="entry name" value="Periplasmic binding protein-like II"/>
    <property type="match status" value="2"/>
</dbReference>
<dbReference type="SUPFAM" id="SSF46785">
    <property type="entry name" value="Winged helix' DNA-binding domain"/>
    <property type="match status" value="1"/>
</dbReference>
<dbReference type="Proteomes" id="UP000278398">
    <property type="component" value="Unassembled WGS sequence"/>
</dbReference>